<sequence length="231" mass="25808">METFPKCPKGRSCLFRRLGQVLPESCLLVWNTAMPVAEIVSGGFLRPARRACPAHLREDVMEANFYSSVAAARHGFDVLDLHFHFRHAGQHRQRDGVHWDERAHRHLTQLLLAHMADAWGVALPGRERVPLEKAPSLSHPLLDSPHHFRDKYHFNASCVTASSVLHALRKDCSPTASLLGFCACCLISLHLSSHSLLESLTAFECTVLYHLRRGYIDLSGVCSKVSGIKSQ</sequence>
<proteinExistence type="inferred from homology"/>
<evidence type="ECO:0000256" key="1">
    <source>
        <dbReference type="ARBA" id="ARBA00037957"/>
    </source>
</evidence>
<organism evidence="2">
    <name type="scientific">Castor canadensis</name>
    <name type="common">American beaver</name>
    <dbReference type="NCBI Taxonomy" id="51338"/>
    <lineage>
        <taxon>Eukaryota</taxon>
        <taxon>Metazoa</taxon>
        <taxon>Chordata</taxon>
        <taxon>Craniata</taxon>
        <taxon>Vertebrata</taxon>
        <taxon>Euteleostomi</taxon>
        <taxon>Mammalia</taxon>
        <taxon>Eutheria</taxon>
        <taxon>Euarchontoglires</taxon>
        <taxon>Glires</taxon>
        <taxon>Rodentia</taxon>
        <taxon>Castorimorpha</taxon>
        <taxon>Castoridae</taxon>
        <taxon>Castor</taxon>
    </lineage>
</organism>
<evidence type="ECO:0000313" key="2">
    <source>
        <dbReference type="Ensembl" id="ENSCCNP00000029665.1"/>
    </source>
</evidence>
<dbReference type="PANTHER" id="PTHR14469">
    <property type="entry name" value="SARCOMA ANTIGEN NY-SAR-23"/>
    <property type="match status" value="1"/>
</dbReference>
<dbReference type="Ensembl" id="ENSCCNT00000037389.1">
    <property type="protein sequence ID" value="ENSCCNP00000029665.1"/>
    <property type="gene ID" value="ENSCCNG00000028415.1"/>
</dbReference>
<name>A0A8C0ZYF7_CASCN</name>
<dbReference type="SUPFAM" id="SSF52266">
    <property type="entry name" value="SGNH hydrolase"/>
    <property type="match status" value="1"/>
</dbReference>
<comment type="similarity">
    <text evidence="1">Belongs to the PC-esterase family.</text>
</comment>
<dbReference type="PANTHER" id="PTHR14469:SF4">
    <property type="entry name" value="SIMILAR TO CHROMOSOME 20 OPEN READING FRAME 81"/>
    <property type="match status" value="1"/>
</dbReference>
<protein>
    <recommendedName>
        <fullName evidence="3">PC-esterase domain-containing protein 1B</fullName>
    </recommendedName>
</protein>
<evidence type="ECO:0008006" key="3">
    <source>
        <dbReference type="Google" id="ProtNLM"/>
    </source>
</evidence>
<dbReference type="AlphaFoldDB" id="A0A8C0ZYF7"/>
<accession>A0A8C0ZYF7</accession>
<reference evidence="2" key="1">
    <citation type="submission" date="2023-09" db="UniProtKB">
        <authorList>
            <consortium name="Ensembl"/>
        </authorList>
    </citation>
    <scope>IDENTIFICATION</scope>
</reference>